<keyword evidence="4" id="KW-1185">Reference proteome</keyword>
<feature type="compositionally biased region" description="Basic and acidic residues" evidence="1">
    <location>
        <begin position="65"/>
        <end position="83"/>
    </location>
</feature>
<dbReference type="EMBL" id="AOJE01000058">
    <property type="protein sequence ID" value="ELZ38112.1"/>
    <property type="molecule type" value="Genomic_DNA"/>
</dbReference>
<feature type="compositionally biased region" description="Basic and acidic residues" evidence="1">
    <location>
        <begin position="222"/>
        <end position="249"/>
    </location>
</feature>
<dbReference type="Proteomes" id="UP000011514">
    <property type="component" value="Unassembled WGS sequence"/>
</dbReference>
<evidence type="ECO:0000259" key="2">
    <source>
        <dbReference type="Pfam" id="PF23991"/>
    </source>
</evidence>
<name>M0DTV5_9EURY</name>
<protein>
    <recommendedName>
        <fullName evidence="2">DUF7310 domain-containing protein</fullName>
    </recommendedName>
</protein>
<proteinExistence type="predicted"/>
<dbReference type="eggNOG" id="arCOG07564">
    <property type="taxonomic scope" value="Archaea"/>
</dbReference>
<dbReference type="AlphaFoldDB" id="M0DTV5"/>
<feature type="domain" description="DUF7310" evidence="2">
    <location>
        <begin position="83"/>
        <end position="164"/>
    </location>
</feature>
<reference evidence="3 4" key="1">
    <citation type="journal article" date="2014" name="PLoS Genet.">
        <title>Phylogenetically driven sequencing of extremely halophilic archaea reveals strategies for static and dynamic osmo-response.</title>
        <authorList>
            <person name="Becker E.A."/>
            <person name="Seitzer P.M."/>
            <person name="Tritt A."/>
            <person name="Larsen D."/>
            <person name="Krusor M."/>
            <person name="Yao A.I."/>
            <person name="Wu D."/>
            <person name="Madern D."/>
            <person name="Eisen J.A."/>
            <person name="Darling A.E."/>
            <person name="Facciotti M.T."/>
        </authorList>
    </citation>
    <scope>NUCLEOTIDE SEQUENCE [LARGE SCALE GENOMIC DNA]</scope>
    <source>
        <strain evidence="3 4">DSM 1137</strain>
    </source>
</reference>
<dbReference type="InterPro" id="IPR055734">
    <property type="entry name" value="DUF7310"/>
</dbReference>
<organism evidence="3 4">
    <name type="scientific">Halorubrum saccharovorum DSM 1137</name>
    <dbReference type="NCBI Taxonomy" id="1227484"/>
    <lineage>
        <taxon>Archaea</taxon>
        <taxon>Methanobacteriati</taxon>
        <taxon>Methanobacteriota</taxon>
        <taxon>Stenosarchaea group</taxon>
        <taxon>Halobacteria</taxon>
        <taxon>Halobacteriales</taxon>
        <taxon>Haloferacaceae</taxon>
        <taxon>Halorubrum</taxon>
    </lineage>
</organism>
<comment type="caution">
    <text evidence="3">The sequence shown here is derived from an EMBL/GenBank/DDBJ whole genome shotgun (WGS) entry which is preliminary data.</text>
</comment>
<dbReference type="RefSeq" id="WP_004048970.1">
    <property type="nucleotide sequence ID" value="NZ_AOJE01000058.1"/>
</dbReference>
<accession>M0DTV5</accession>
<sequence length="249" mass="26139">MTDDTRDRDRPFVGAGGAPETTGDEQSERSPAFGRADGTPAGTAGTSGSTRSTGERPAVADADIASEKDPNIGANPERDGDRVEERLRAVERALTGTDDAVADLSDGAAASAEREELSTRLDDLEARVEELEAATQAIRGYVGSIRSVNQAVERRADLALAKASENEASENGEATHDGAANENALDTAVPSDDALDAAVPSDDAVPTNRRRENGARSAVETATDRSETNDEKADDSWRSGALDRLRDSL</sequence>
<feature type="compositionally biased region" description="Low complexity" evidence="1">
    <location>
        <begin position="34"/>
        <end position="56"/>
    </location>
</feature>
<feature type="region of interest" description="Disordered" evidence="1">
    <location>
        <begin position="98"/>
        <end position="119"/>
    </location>
</feature>
<feature type="compositionally biased region" description="Basic and acidic residues" evidence="1">
    <location>
        <begin position="1"/>
        <end position="11"/>
    </location>
</feature>
<feature type="region of interest" description="Disordered" evidence="1">
    <location>
        <begin position="1"/>
        <end position="83"/>
    </location>
</feature>
<feature type="region of interest" description="Disordered" evidence="1">
    <location>
        <begin position="162"/>
        <end position="249"/>
    </location>
</feature>
<dbReference type="Pfam" id="PF23991">
    <property type="entry name" value="DUF7310"/>
    <property type="match status" value="1"/>
</dbReference>
<gene>
    <name evidence="3" type="ORF">C471_11026</name>
</gene>
<evidence type="ECO:0000313" key="3">
    <source>
        <dbReference type="EMBL" id="ELZ38112.1"/>
    </source>
</evidence>
<dbReference type="OrthoDB" id="206571at2157"/>
<evidence type="ECO:0000256" key="1">
    <source>
        <dbReference type="SAM" id="MobiDB-lite"/>
    </source>
</evidence>
<dbReference type="PATRIC" id="fig|1227484.4.peg.2166"/>
<evidence type="ECO:0000313" key="4">
    <source>
        <dbReference type="Proteomes" id="UP000011514"/>
    </source>
</evidence>
<dbReference type="STRING" id="1227484.C471_11026"/>